<dbReference type="HOGENOM" id="CLU_071291_1_0_11"/>
<comment type="subcellular location">
    <subcellularLocation>
        <location evidence="1">Membrane</location>
        <topology evidence="1">Multi-pass membrane protein</topology>
    </subcellularLocation>
</comment>
<dbReference type="AlphaFoldDB" id="B2HE02"/>
<dbReference type="InterPro" id="IPR002657">
    <property type="entry name" value="BilAc:Na_symport/Acr3"/>
</dbReference>
<evidence type="ECO:0000313" key="6">
    <source>
        <dbReference type="EMBL" id="ACC41282.1"/>
    </source>
</evidence>
<dbReference type="Pfam" id="PF01758">
    <property type="entry name" value="SBF"/>
    <property type="match status" value="1"/>
</dbReference>
<keyword evidence="7" id="KW-1185">Reference proteome</keyword>
<feature type="transmembrane region" description="Helical" evidence="5">
    <location>
        <begin position="40"/>
        <end position="63"/>
    </location>
</feature>
<sequence>MTMVEAAKIAFQLSLFVVILGYGLTAHFSDVLYVLRRPGLLARSVLAVLIVAPVLAILLVRLLELRPQIAIALVTLSLSPLPPLLPRRGEKAGGHVQYALGLVIILAVLVVPVLTVAAMLLDDIFGRQLVSRPGAIGELMAISVLVPLGAGMAIRARWPDAATRIAPPIQRAQKWVLPIAMIALLISAAPEMWKLIGESTLVAMLAFIAGTFAIGHLLGGPDRESSTVLAFASSCRHPATALAIASANFPNADEHAAVALYGLLTAVLGMLYTLWTRRRAVTSPS</sequence>
<evidence type="ECO:0000256" key="2">
    <source>
        <dbReference type="ARBA" id="ARBA00022692"/>
    </source>
</evidence>
<organism evidence="6 7">
    <name type="scientific">Mycobacterium marinum (strain ATCC BAA-535 / M)</name>
    <dbReference type="NCBI Taxonomy" id="216594"/>
    <lineage>
        <taxon>Bacteria</taxon>
        <taxon>Bacillati</taxon>
        <taxon>Actinomycetota</taxon>
        <taxon>Actinomycetes</taxon>
        <taxon>Mycobacteriales</taxon>
        <taxon>Mycobacteriaceae</taxon>
        <taxon>Mycobacterium</taxon>
        <taxon>Mycobacterium ulcerans group</taxon>
    </lineage>
</organism>
<accession>B2HE02</accession>
<evidence type="ECO:0000256" key="4">
    <source>
        <dbReference type="ARBA" id="ARBA00023136"/>
    </source>
</evidence>
<dbReference type="STRING" id="216594.MMAR_2842"/>
<keyword evidence="3 5" id="KW-1133">Transmembrane helix</keyword>
<gene>
    <name evidence="6" type="ordered locus">MMAR_2842</name>
</gene>
<dbReference type="Gene3D" id="1.20.1530.20">
    <property type="match status" value="1"/>
</dbReference>
<keyword evidence="2 5" id="KW-0812">Transmembrane</keyword>
<dbReference type="Proteomes" id="UP000001190">
    <property type="component" value="Chromosome"/>
</dbReference>
<dbReference type="EMBL" id="CP000854">
    <property type="protein sequence ID" value="ACC41282.1"/>
    <property type="molecule type" value="Genomic_DNA"/>
</dbReference>
<proteinExistence type="predicted"/>
<dbReference type="PANTHER" id="PTHR10361:SF28">
    <property type="entry name" value="P3 PROTEIN-RELATED"/>
    <property type="match status" value="1"/>
</dbReference>
<dbReference type="InterPro" id="IPR004710">
    <property type="entry name" value="Bilac:Na_transpt"/>
</dbReference>
<dbReference type="InterPro" id="IPR038770">
    <property type="entry name" value="Na+/solute_symporter_sf"/>
</dbReference>
<evidence type="ECO:0000256" key="5">
    <source>
        <dbReference type="SAM" id="Phobius"/>
    </source>
</evidence>
<keyword evidence="4 5" id="KW-0472">Membrane</keyword>
<evidence type="ECO:0000256" key="3">
    <source>
        <dbReference type="ARBA" id="ARBA00022989"/>
    </source>
</evidence>
<feature type="transmembrane region" description="Helical" evidence="5">
    <location>
        <begin position="98"/>
        <end position="121"/>
    </location>
</feature>
<protein>
    <submittedName>
        <fullName evidence="6">Conserved hypothetical membrane protein</fullName>
    </submittedName>
</protein>
<reference evidence="6 7" key="1">
    <citation type="journal article" date="2008" name="Genome Res.">
        <title>Insights from the complete genome sequence of Mycobacterium marinum on the evolution of Mycobacterium tuberculosis.</title>
        <authorList>
            <person name="Stinear T.P."/>
            <person name="Seemann T."/>
            <person name="Harrison P.F."/>
            <person name="Jenkin G.A."/>
            <person name="Davies J.K."/>
            <person name="Johnson P.D."/>
            <person name="Abdellah Z."/>
            <person name="Arrowsmith C."/>
            <person name="Chillingworth T."/>
            <person name="Churcher C."/>
            <person name="Clarke K."/>
            <person name="Cronin A."/>
            <person name="Davis P."/>
            <person name="Goodhead I."/>
            <person name="Holroyd N."/>
            <person name="Jagels K."/>
            <person name="Lord A."/>
            <person name="Moule S."/>
            <person name="Mungall K."/>
            <person name="Norbertczak H."/>
            <person name="Quail M.A."/>
            <person name="Rabbinowitsch E."/>
            <person name="Walker D."/>
            <person name="White B."/>
            <person name="Whitehead S."/>
            <person name="Small P.L."/>
            <person name="Brosch R."/>
            <person name="Ramakrishnan L."/>
            <person name="Fischbach M.A."/>
            <person name="Parkhill J."/>
            <person name="Cole S.T."/>
        </authorList>
    </citation>
    <scope>NUCLEOTIDE SEQUENCE [LARGE SCALE GENOMIC DNA]</scope>
    <source>
        <strain evidence="7">ATCC BAA-535 / M</strain>
    </source>
</reference>
<feature type="transmembrane region" description="Helical" evidence="5">
    <location>
        <begin position="133"/>
        <end position="154"/>
    </location>
</feature>
<evidence type="ECO:0000313" key="7">
    <source>
        <dbReference type="Proteomes" id="UP000001190"/>
    </source>
</evidence>
<dbReference type="OrthoDB" id="581741at2"/>
<dbReference type="eggNOG" id="COG0385">
    <property type="taxonomic scope" value="Bacteria"/>
</dbReference>
<feature type="transmembrane region" description="Helical" evidence="5">
    <location>
        <begin position="175"/>
        <end position="193"/>
    </location>
</feature>
<feature type="transmembrane region" description="Helical" evidence="5">
    <location>
        <begin position="255"/>
        <end position="275"/>
    </location>
</feature>
<evidence type="ECO:0000256" key="1">
    <source>
        <dbReference type="ARBA" id="ARBA00004141"/>
    </source>
</evidence>
<dbReference type="KEGG" id="mmi:MMAR_2842"/>
<dbReference type="GO" id="GO:0016020">
    <property type="term" value="C:membrane"/>
    <property type="evidence" value="ECO:0007669"/>
    <property type="project" value="UniProtKB-SubCell"/>
</dbReference>
<dbReference type="PANTHER" id="PTHR10361">
    <property type="entry name" value="SODIUM-BILE ACID COTRANSPORTER"/>
    <property type="match status" value="1"/>
</dbReference>
<name>B2HE02_MYCMM</name>
<feature type="transmembrane region" description="Helical" evidence="5">
    <location>
        <begin position="6"/>
        <end position="28"/>
    </location>
</feature>